<reference evidence="1 2" key="1">
    <citation type="submission" date="2017-11" db="EMBL/GenBank/DDBJ databases">
        <title>De novo assembly and phasing of dikaryotic genomes from two isolates of Puccinia coronata f. sp. avenae, the causal agent of oat crown rust.</title>
        <authorList>
            <person name="Miller M.E."/>
            <person name="Zhang Y."/>
            <person name="Omidvar V."/>
            <person name="Sperschneider J."/>
            <person name="Schwessinger B."/>
            <person name="Raley C."/>
            <person name="Palmer J.M."/>
            <person name="Garnica D."/>
            <person name="Upadhyaya N."/>
            <person name="Rathjen J."/>
            <person name="Taylor J.M."/>
            <person name="Park R.F."/>
            <person name="Dodds P.N."/>
            <person name="Hirsch C.D."/>
            <person name="Kianian S.F."/>
            <person name="Figueroa M."/>
        </authorList>
    </citation>
    <scope>NUCLEOTIDE SEQUENCE [LARGE SCALE GENOMIC DNA]</scope>
    <source>
        <strain evidence="1">12NC29</strain>
    </source>
</reference>
<keyword evidence="2" id="KW-1185">Reference proteome</keyword>
<evidence type="ECO:0000313" key="1">
    <source>
        <dbReference type="EMBL" id="PLW04649.1"/>
    </source>
</evidence>
<evidence type="ECO:0000313" key="2">
    <source>
        <dbReference type="Proteomes" id="UP000235388"/>
    </source>
</evidence>
<gene>
    <name evidence="1" type="ORF">PCANC_28360</name>
</gene>
<proteinExistence type="predicted"/>
<accession>A0A2N5RUI2</accession>
<protein>
    <submittedName>
        <fullName evidence="1">Uncharacterized protein</fullName>
    </submittedName>
</protein>
<dbReference type="Proteomes" id="UP000235388">
    <property type="component" value="Unassembled WGS sequence"/>
</dbReference>
<comment type="caution">
    <text evidence="1">The sequence shown here is derived from an EMBL/GenBank/DDBJ whole genome shotgun (WGS) entry which is preliminary data.</text>
</comment>
<dbReference type="EMBL" id="PGCJ01001597">
    <property type="protein sequence ID" value="PLW04649.1"/>
    <property type="molecule type" value="Genomic_DNA"/>
</dbReference>
<dbReference type="AlphaFoldDB" id="A0A2N5RUI2"/>
<organism evidence="1 2">
    <name type="scientific">Puccinia coronata f. sp. avenae</name>
    <dbReference type="NCBI Taxonomy" id="200324"/>
    <lineage>
        <taxon>Eukaryota</taxon>
        <taxon>Fungi</taxon>
        <taxon>Dikarya</taxon>
        <taxon>Basidiomycota</taxon>
        <taxon>Pucciniomycotina</taxon>
        <taxon>Pucciniomycetes</taxon>
        <taxon>Pucciniales</taxon>
        <taxon>Pucciniaceae</taxon>
        <taxon>Puccinia</taxon>
    </lineage>
</organism>
<name>A0A2N5RUI2_9BASI</name>
<sequence>MSPEQASLLFASRSLPCSTSSEQASLLGKFGAGQPALCKQVIDLLFASRLVACSASSEQAGLLAHPASSQQAVLNLVQGTFSPCCGMWRSSRVRWANVET</sequence>